<gene>
    <name evidence="2" type="ORF">AVDCRST_MAG45-142</name>
</gene>
<feature type="region of interest" description="Disordered" evidence="1">
    <location>
        <begin position="22"/>
        <end position="41"/>
    </location>
</feature>
<evidence type="ECO:0000313" key="2">
    <source>
        <dbReference type="EMBL" id="CAA9480616.1"/>
    </source>
</evidence>
<dbReference type="EMBL" id="CADCVU010000012">
    <property type="protein sequence ID" value="CAA9480616.1"/>
    <property type="molecule type" value="Genomic_DNA"/>
</dbReference>
<feature type="non-terminal residue" evidence="2">
    <location>
        <position position="1"/>
    </location>
</feature>
<dbReference type="AlphaFoldDB" id="A0A6J4RZ06"/>
<sequence>EAGQGRVVGRCLPDAPGDVGLAEHHRRRAKELDLGGEVEPV</sequence>
<accession>A0A6J4RZ06</accession>
<reference evidence="2" key="1">
    <citation type="submission" date="2020-02" db="EMBL/GenBank/DDBJ databases">
        <authorList>
            <person name="Meier V. D."/>
        </authorList>
    </citation>
    <scope>NUCLEOTIDE SEQUENCE</scope>
    <source>
        <strain evidence="2">AVDCRST_MAG45</strain>
    </source>
</reference>
<evidence type="ECO:0000256" key="1">
    <source>
        <dbReference type="SAM" id="MobiDB-lite"/>
    </source>
</evidence>
<organism evidence="2">
    <name type="scientific">uncultured Solirubrobacterales bacterium</name>
    <dbReference type="NCBI Taxonomy" id="768556"/>
    <lineage>
        <taxon>Bacteria</taxon>
        <taxon>Bacillati</taxon>
        <taxon>Actinomycetota</taxon>
        <taxon>Thermoleophilia</taxon>
        <taxon>Solirubrobacterales</taxon>
        <taxon>environmental samples</taxon>
    </lineage>
</organism>
<name>A0A6J4RZ06_9ACTN</name>
<feature type="non-terminal residue" evidence="2">
    <location>
        <position position="41"/>
    </location>
</feature>
<protein>
    <submittedName>
        <fullName evidence="2">Uncharacterized protein</fullName>
    </submittedName>
</protein>
<proteinExistence type="predicted"/>